<dbReference type="SUPFAM" id="SSF160950">
    <property type="entry name" value="YacF-like"/>
    <property type="match status" value="1"/>
</dbReference>
<keyword evidence="7" id="KW-1185">Reference proteome</keyword>
<organism evidence="6 7">
    <name type="scientific">Ferrigenium kumadai</name>
    <dbReference type="NCBI Taxonomy" id="1682490"/>
    <lineage>
        <taxon>Bacteria</taxon>
        <taxon>Pseudomonadati</taxon>
        <taxon>Pseudomonadota</taxon>
        <taxon>Betaproteobacteria</taxon>
        <taxon>Nitrosomonadales</taxon>
        <taxon>Gallionellaceae</taxon>
        <taxon>Ferrigenium</taxon>
    </lineage>
</organism>
<evidence type="ECO:0000256" key="3">
    <source>
        <dbReference type="ARBA" id="ARBA00023210"/>
    </source>
</evidence>
<comment type="subunit">
    <text evidence="5">Interacts with FtsZ.</text>
</comment>
<dbReference type="AlphaFoldDB" id="A0AAN1W0H0"/>
<accession>A0AAN1W0H0</accession>
<keyword evidence="2 5" id="KW-0132">Cell division</keyword>
<sequence length="253" mass="28454">MISYEFPLNEKVRTLLRLEDLFARMEHFTGQKHSMDHHAALITLFEILEVAGRADLKSELLQELERQKRLLSALHNNPAISEDALDAILSEIDQASAGLLAMSGKIGQHLRENEWLMGIKQRACMPGGTCEFDLPSYHYWQEQPADARRSDLQGWLAPLLPIASGMNIVLRLLRDSGKVLRFTAHQGTFQQMQGGRVAQMLRLSLSRELACIPEVGANKYAINIRFIAANYAAKSSLFEQDVPFELTFCSLAS</sequence>
<dbReference type="KEGG" id="fku:FGKAn22_21510"/>
<evidence type="ECO:0000256" key="4">
    <source>
        <dbReference type="ARBA" id="ARBA00023306"/>
    </source>
</evidence>
<evidence type="ECO:0000256" key="5">
    <source>
        <dbReference type="HAMAP-Rule" id="MF_01092"/>
    </source>
</evidence>
<dbReference type="RefSeq" id="WP_212785693.1">
    <property type="nucleotide sequence ID" value="NZ_AP019536.1"/>
</dbReference>
<dbReference type="GO" id="GO:0043093">
    <property type="term" value="P:FtsZ-dependent cytokinesis"/>
    <property type="evidence" value="ECO:0007669"/>
    <property type="project" value="UniProtKB-UniRule"/>
</dbReference>
<comment type="function">
    <text evidence="5">Cell division factor that enhances FtsZ-ring assembly. Directly interacts with FtsZ and promotes bundling of FtsZ protofilaments, with a reduction in FtsZ GTPase activity.</text>
</comment>
<evidence type="ECO:0000256" key="2">
    <source>
        <dbReference type="ARBA" id="ARBA00022618"/>
    </source>
</evidence>
<dbReference type="PANTHER" id="PTHR39455">
    <property type="entry name" value="CELL DIVISION PROTEIN ZAPD"/>
    <property type="match status" value="1"/>
</dbReference>
<dbReference type="Proteomes" id="UP001319121">
    <property type="component" value="Chromosome"/>
</dbReference>
<name>A0AAN1W0H0_9PROT</name>
<dbReference type="GO" id="GO:0032153">
    <property type="term" value="C:cell division site"/>
    <property type="evidence" value="ECO:0007669"/>
    <property type="project" value="TreeGrafter"/>
</dbReference>
<evidence type="ECO:0000313" key="7">
    <source>
        <dbReference type="Proteomes" id="UP001319121"/>
    </source>
</evidence>
<dbReference type="GO" id="GO:0005737">
    <property type="term" value="C:cytoplasm"/>
    <property type="evidence" value="ECO:0007669"/>
    <property type="project" value="UniProtKB-SubCell"/>
</dbReference>
<comment type="subcellular location">
    <subcellularLocation>
        <location evidence="5">Cytoplasm</location>
    </subcellularLocation>
    <text evidence="5">Localizes to mid-cell in an FtsZ-dependent manner.</text>
</comment>
<dbReference type="HAMAP" id="MF_01092">
    <property type="entry name" value="ZapD"/>
    <property type="match status" value="1"/>
</dbReference>
<proteinExistence type="inferred from homology"/>
<keyword evidence="4 5" id="KW-0131">Cell cycle</keyword>
<dbReference type="InterPro" id="IPR027462">
    <property type="entry name" value="ZapD_C"/>
</dbReference>
<reference evidence="6 7" key="1">
    <citation type="submission" date="2019-03" db="EMBL/GenBank/DDBJ databases">
        <title>Complete genome sequence of Ferrigenium kumadai strain An22, a microaerophilic iron-oxidizing bacterium isolated from a paddy field soil.</title>
        <authorList>
            <person name="Watanabe T."/>
            <person name="Asakawa S."/>
        </authorList>
    </citation>
    <scope>NUCLEOTIDE SEQUENCE [LARGE SCALE GENOMIC DNA]</scope>
    <source>
        <strain evidence="6 7">An22</strain>
    </source>
</reference>
<comment type="similarity">
    <text evidence="5">Belongs to the ZapD family.</text>
</comment>
<evidence type="ECO:0000313" key="6">
    <source>
        <dbReference type="EMBL" id="BBJ00459.1"/>
    </source>
</evidence>
<dbReference type="NCBIfam" id="NF003656">
    <property type="entry name" value="PRK05287.1-4"/>
    <property type="match status" value="1"/>
</dbReference>
<dbReference type="InterPro" id="IPR036268">
    <property type="entry name" value="ZapD_sf"/>
</dbReference>
<evidence type="ECO:0000256" key="1">
    <source>
        <dbReference type="ARBA" id="ARBA00022490"/>
    </source>
</evidence>
<dbReference type="EMBL" id="AP019536">
    <property type="protein sequence ID" value="BBJ00459.1"/>
    <property type="molecule type" value="Genomic_DNA"/>
</dbReference>
<dbReference type="Gene3D" id="2.60.440.10">
    <property type="entry name" value="YacF-like domains"/>
    <property type="match status" value="1"/>
</dbReference>
<dbReference type="Gene3D" id="1.10.3900.10">
    <property type="entry name" value="YacF-like"/>
    <property type="match status" value="1"/>
</dbReference>
<dbReference type="Pfam" id="PF07072">
    <property type="entry name" value="ZapD"/>
    <property type="match status" value="1"/>
</dbReference>
<dbReference type="PANTHER" id="PTHR39455:SF1">
    <property type="entry name" value="CELL DIVISION PROTEIN ZAPD"/>
    <property type="match status" value="1"/>
</dbReference>
<dbReference type="InterPro" id="IPR009777">
    <property type="entry name" value="ZapD"/>
</dbReference>
<protein>
    <recommendedName>
        <fullName evidence="5">Cell division protein ZapD</fullName>
    </recommendedName>
    <alternativeName>
        <fullName evidence="5">Z ring-associated protein D</fullName>
    </alternativeName>
</protein>
<keyword evidence="3 5" id="KW-0717">Septation</keyword>
<keyword evidence="1 5" id="KW-0963">Cytoplasm</keyword>
<gene>
    <name evidence="5 6" type="primary">zapD</name>
    <name evidence="6" type="ORF">FGKAn22_21510</name>
</gene>
<dbReference type="GO" id="GO:0000917">
    <property type="term" value="P:division septum assembly"/>
    <property type="evidence" value="ECO:0007669"/>
    <property type="project" value="UniProtKB-KW"/>
</dbReference>